<dbReference type="EMBL" id="CP053435">
    <property type="protein sequence ID" value="QJW88803.1"/>
    <property type="molecule type" value="Genomic_DNA"/>
</dbReference>
<sequence length="334" mass="37332">MLKLLFLLITGIGLMDCLTVCAQTETYAEKLGFPKGRKVVLFHVDDAGMSYESNVGTMNALDKGIASSTSVMMPCGWVPQFFDYLRKHPTIDAGVHLTLTSEWDNYRWTPLVGREKAPGLYDEQGAFWHSVAQVVEHASPDEVETEIRAQLARYRSFGLQPTHMDSHMGTLFEPKFLPKYVKLAIEEKIPILFPGGHASLIIKANNIPASLQQLLQQVGQQLWNAGLPVLDDLDGTSYGWNLPAGTAMTDENLRSYKTQKFIELLKAARPGLTYIIMHCTAPTEVFSQISTSGPTRKGDMLAMMDPALRAFVENEGIIVTTWRELAERRRKVVK</sequence>
<protein>
    <submittedName>
        <fullName evidence="7">ChbG/HpnK family deacetylase</fullName>
    </submittedName>
</protein>
<dbReference type="Gene3D" id="3.20.20.370">
    <property type="entry name" value="Glycoside hydrolase/deacetylase"/>
    <property type="match status" value="1"/>
</dbReference>
<dbReference type="InterPro" id="IPR011330">
    <property type="entry name" value="Glyco_hydro/deAcase_b/a-brl"/>
</dbReference>
<dbReference type="RefSeq" id="WP_171738641.1">
    <property type="nucleotide sequence ID" value="NZ_CP053435.1"/>
</dbReference>
<evidence type="ECO:0000256" key="6">
    <source>
        <dbReference type="SAM" id="SignalP"/>
    </source>
</evidence>
<accession>A0A6M5Y6V4</accession>
<gene>
    <name evidence="7" type="ORF">HNV11_05105</name>
</gene>
<keyword evidence="2" id="KW-0479">Metal-binding</keyword>
<dbReference type="PANTHER" id="PTHR31609">
    <property type="entry name" value="YDJC DEACETYLASE FAMILY MEMBER"/>
    <property type="match status" value="1"/>
</dbReference>
<evidence type="ECO:0000256" key="4">
    <source>
        <dbReference type="ARBA" id="ARBA00022842"/>
    </source>
</evidence>
<dbReference type="CDD" id="cd10802">
    <property type="entry name" value="YdjC_TTHB029_like"/>
    <property type="match status" value="1"/>
</dbReference>
<keyword evidence="6" id="KW-0732">Signal</keyword>
<keyword evidence="4" id="KW-0460">Magnesium</keyword>
<feature type="chain" id="PRO_5026994805" evidence="6">
    <location>
        <begin position="23"/>
        <end position="334"/>
    </location>
</feature>
<keyword evidence="3" id="KW-0378">Hydrolase</keyword>
<reference evidence="7 8" key="1">
    <citation type="submission" date="2020-05" db="EMBL/GenBank/DDBJ databases">
        <title>Genome sequencing of Spirosoma sp. TS118.</title>
        <authorList>
            <person name="Lee J.-H."/>
            <person name="Jeong S."/>
            <person name="Zhao L."/>
            <person name="Jung J.-H."/>
            <person name="Kim M.-K."/>
            <person name="Lim S."/>
        </authorList>
    </citation>
    <scope>NUCLEOTIDE SEQUENCE [LARGE SCALE GENOMIC DNA]</scope>
    <source>
        <strain evidence="7 8">TS118</strain>
    </source>
</reference>
<comment type="cofactor">
    <cofactor evidence="1">
        <name>Mg(2+)</name>
        <dbReference type="ChEBI" id="CHEBI:18420"/>
    </cofactor>
</comment>
<dbReference type="SUPFAM" id="SSF88713">
    <property type="entry name" value="Glycoside hydrolase/deacetylase"/>
    <property type="match status" value="1"/>
</dbReference>
<proteinExistence type="predicted"/>
<evidence type="ECO:0000256" key="2">
    <source>
        <dbReference type="ARBA" id="ARBA00022723"/>
    </source>
</evidence>
<dbReference type="GO" id="GO:0019213">
    <property type="term" value="F:deacetylase activity"/>
    <property type="evidence" value="ECO:0007669"/>
    <property type="project" value="TreeGrafter"/>
</dbReference>
<dbReference type="PANTHER" id="PTHR31609:SF1">
    <property type="entry name" value="CARBOHYDRATE DEACETYLASE"/>
    <property type="match status" value="1"/>
</dbReference>
<dbReference type="InterPro" id="IPR006879">
    <property type="entry name" value="YdjC-like"/>
</dbReference>
<evidence type="ECO:0000256" key="5">
    <source>
        <dbReference type="ARBA" id="ARBA00023277"/>
    </source>
</evidence>
<keyword evidence="5" id="KW-0119">Carbohydrate metabolism</keyword>
<dbReference type="KEGG" id="stae:HNV11_05105"/>
<evidence type="ECO:0000313" key="7">
    <source>
        <dbReference type="EMBL" id="QJW88803.1"/>
    </source>
</evidence>
<feature type="signal peptide" evidence="6">
    <location>
        <begin position="1"/>
        <end position="22"/>
    </location>
</feature>
<keyword evidence="8" id="KW-1185">Reference proteome</keyword>
<dbReference type="AlphaFoldDB" id="A0A6M5Y6V4"/>
<dbReference type="Pfam" id="PF04794">
    <property type="entry name" value="YdjC"/>
    <property type="match status" value="1"/>
</dbReference>
<dbReference type="GO" id="GO:0005975">
    <property type="term" value="P:carbohydrate metabolic process"/>
    <property type="evidence" value="ECO:0007669"/>
    <property type="project" value="InterPro"/>
</dbReference>
<organism evidence="7 8">
    <name type="scientific">Spirosoma taeanense</name>
    <dbReference type="NCBI Taxonomy" id="2735870"/>
    <lineage>
        <taxon>Bacteria</taxon>
        <taxon>Pseudomonadati</taxon>
        <taxon>Bacteroidota</taxon>
        <taxon>Cytophagia</taxon>
        <taxon>Cytophagales</taxon>
        <taxon>Cytophagaceae</taxon>
        <taxon>Spirosoma</taxon>
    </lineage>
</organism>
<dbReference type="GO" id="GO:0046872">
    <property type="term" value="F:metal ion binding"/>
    <property type="evidence" value="ECO:0007669"/>
    <property type="project" value="UniProtKB-KW"/>
</dbReference>
<evidence type="ECO:0000256" key="3">
    <source>
        <dbReference type="ARBA" id="ARBA00022801"/>
    </source>
</evidence>
<evidence type="ECO:0000256" key="1">
    <source>
        <dbReference type="ARBA" id="ARBA00001946"/>
    </source>
</evidence>
<name>A0A6M5Y6V4_9BACT</name>
<evidence type="ECO:0000313" key="8">
    <source>
        <dbReference type="Proteomes" id="UP000502756"/>
    </source>
</evidence>
<dbReference type="GO" id="GO:0016787">
    <property type="term" value="F:hydrolase activity"/>
    <property type="evidence" value="ECO:0007669"/>
    <property type="project" value="UniProtKB-KW"/>
</dbReference>
<dbReference type="Proteomes" id="UP000502756">
    <property type="component" value="Chromosome"/>
</dbReference>